<accession>A0A512CZC5</accession>
<dbReference type="EMBL" id="BJYX01000004">
    <property type="protein sequence ID" value="GEO29350.1"/>
    <property type="molecule type" value="Genomic_DNA"/>
</dbReference>
<evidence type="ECO:0000256" key="2">
    <source>
        <dbReference type="SAM" id="Phobius"/>
    </source>
</evidence>
<feature type="transmembrane region" description="Helical" evidence="2">
    <location>
        <begin position="103"/>
        <end position="126"/>
    </location>
</feature>
<dbReference type="AlphaFoldDB" id="A0A512CZC5"/>
<feature type="compositionally biased region" description="Basic and acidic residues" evidence="1">
    <location>
        <begin position="272"/>
        <end position="297"/>
    </location>
</feature>
<dbReference type="Proteomes" id="UP000321534">
    <property type="component" value="Unassembled WGS sequence"/>
</dbReference>
<feature type="transmembrane region" description="Helical" evidence="2">
    <location>
        <begin position="46"/>
        <end position="68"/>
    </location>
</feature>
<keyword evidence="2" id="KW-0472">Membrane</keyword>
<evidence type="ECO:0000256" key="1">
    <source>
        <dbReference type="SAM" id="MobiDB-lite"/>
    </source>
</evidence>
<dbReference type="Gene3D" id="1.10.1760.20">
    <property type="match status" value="1"/>
</dbReference>
<proteinExistence type="predicted"/>
<feature type="region of interest" description="Disordered" evidence="1">
    <location>
        <begin position="271"/>
        <end position="297"/>
    </location>
</feature>
<keyword evidence="2" id="KW-1133">Transmembrane helix</keyword>
<evidence type="ECO:0000313" key="4">
    <source>
        <dbReference type="Proteomes" id="UP000321534"/>
    </source>
</evidence>
<dbReference type="RefSeq" id="WP_246111165.1">
    <property type="nucleotide sequence ID" value="NZ_BAAARO010000023.1"/>
</dbReference>
<organism evidence="3 4">
    <name type="scientific">Terrabacter aerolatus</name>
    <dbReference type="NCBI Taxonomy" id="422442"/>
    <lineage>
        <taxon>Bacteria</taxon>
        <taxon>Bacillati</taxon>
        <taxon>Actinomycetota</taxon>
        <taxon>Actinomycetes</taxon>
        <taxon>Micrococcales</taxon>
        <taxon>Intrasporangiaceae</taxon>
        <taxon>Terrabacter</taxon>
    </lineage>
</organism>
<reference evidence="3 4" key="1">
    <citation type="submission" date="2019-07" db="EMBL/GenBank/DDBJ databases">
        <title>Whole genome shotgun sequence of Terrabacter aerolatus NBRC 106305.</title>
        <authorList>
            <person name="Hosoyama A."/>
            <person name="Uohara A."/>
            <person name="Ohji S."/>
            <person name="Ichikawa N."/>
        </authorList>
    </citation>
    <scope>NUCLEOTIDE SEQUENCE [LARGE SCALE GENOMIC DNA]</scope>
    <source>
        <strain evidence="3 4">NBRC 106305</strain>
    </source>
</reference>
<dbReference type="InterPro" id="IPR017196">
    <property type="entry name" value="ECF_substrate-spec_UCP037395"/>
</dbReference>
<evidence type="ECO:0000313" key="3">
    <source>
        <dbReference type="EMBL" id="GEO29350.1"/>
    </source>
</evidence>
<feature type="transmembrane region" description="Helical" evidence="2">
    <location>
        <begin position="12"/>
        <end position="34"/>
    </location>
</feature>
<dbReference type="GO" id="GO:0022857">
    <property type="term" value="F:transmembrane transporter activity"/>
    <property type="evidence" value="ECO:0007669"/>
    <property type="project" value="InterPro"/>
</dbReference>
<feature type="transmembrane region" description="Helical" evidence="2">
    <location>
        <begin position="231"/>
        <end position="249"/>
    </location>
</feature>
<keyword evidence="4" id="KW-1185">Reference proteome</keyword>
<dbReference type="Pfam" id="PF12822">
    <property type="entry name" value="ECF_trnsprt"/>
    <property type="match status" value="1"/>
</dbReference>
<protein>
    <submittedName>
        <fullName evidence="3">ABC transporter permease</fullName>
    </submittedName>
</protein>
<dbReference type="PIRSF" id="PIRSF037395">
    <property type="entry name" value="UCP037395_ABCper"/>
    <property type="match status" value="1"/>
</dbReference>
<keyword evidence="2" id="KW-0812">Transmembrane</keyword>
<sequence>MTGRRVIPLRWPAAVAVGVVGIVGLVAFTWPFFVTADVARDHGNDAPWLFAVLLGLLAVVCLAEVTAGRLDAKTIAVLGVAAAAGGGLRLLSAGTAGLEPMFFVVIVAGRVLGPGVGFVSGALAVTTGALLTGGVGPWLPFQMICAGGIGLGAGLLPVRAGSRVERWALAAYALVTGLVFGLFMNLWFWPFLGTGAPTGMGFVPGAPLQDNLAHYGLFYLATSLGWDLPRGVLNAVLVLVAGPALLRVFRRGARRAAFGVPVVFAPAPGRDAAPHREPAEPHDEPPVVPLHDAEHPR</sequence>
<feature type="transmembrane region" description="Helical" evidence="2">
    <location>
        <begin position="138"/>
        <end position="157"/>
    </location>
</feature>
<dbReference type="InterPro" id="IPR024529">
    <property type="entry name" value="ECF_trnsprt_substrate-spec"/>
</dbReference>
<feature type="transmembrane region" description="Helical" evidence="2">
    <location>
        <begin position="169"/>
        <end position="189"/>
    </location>
</feature>
<name>A0A512CZC5_9MICO</name>
<gene>
    <name evidence="3" type="ORF">TAE01_11600</name>
</gene>
<comment type="caution">
    <text evidence="3">The sequence shown here is derived from an EMBL/GenBank/DDBJ whole genome shotgun (WGS) entry which is preliminary data.</text>
</comment>